<evidence type="ECO:0000256" key="5">
    <source>
        <dbReference type="ARBA" id="ARBA00012093"/>
    </source>
</evidence>
<dbReference type="GO" id="GO:0006094">
    <property type="term" value="P:gluconeogenesis"/>
    <property type="evidence" value="ECO:0007669"/>
    <property type="project" value="UniProtKB-KW"/>
</dbReference>
<dbReference type="GO" id="GO:0003941">
    <property type="term" value="F:L-serine ammonia-lyase activity"/>
    <property type="evidence" value="ECO:0007669"/>
    <property type="project" value="UniProtKB-EC"/>
</dbReference>
<dbReference type="EC" id="4.3.1.17" evidence="5"/>
<keyword evidence="7" id="KW-0963">Cytoplasm</keyword>
<evidence type="ECO:0000256" key="6">
    <source>
        <dbReference type="ARBA" id="ARBA00022432"/>
    </source>
</evidence>
<proteinExistence type="inferred from homology"/>
<reference evidence="12 13" key="1">
    <citation type="journal article" date="2018" name="Nat. Ecol. Evol.">
        <title>Pezizomycetes genomes reveal the molecular basis of ectomycorrhizal truffle lifestyle.</title>
        <authorList>
            <person name="Murat C."/>
            <person name="Payen T."/>
            <person name="Noel B."/>
            <person name="Kuo A."/>
            <person name="Morin E."/>
            <person name="Chen J."/>
            <person name="Kohler A."/>
            <person name="Krizsan K."/>
            <person name="Balestrini R."/>
            <person name="Da Silva C."/>
            <person name="Montanini B."/>
            <person name="Hainaut M."/>
            <person name="Levati E."/>
            <person name="Barry K.W."/>
            <person name="Belfiori B."/>
            <person name="Cichocki N."/>
            <person name="Clum A."/>
            <person name="Dockter R.B."/>
            <person name="Fauchery L."/>
            <person name="Guy J."/>
            <person name="Iotti M."/>
            <person name="Le Tacon F."/>
            <person name="Lindquist E.A."/>
            <person name="Lipzen A."/>
            <person name="Malagnac F."/>
            <person name="Mello A."/>
            <person name="Molinier V."/>
            <person name="Miyauchi S."/>
            <person name="Poulain J."/>
            <person name="Riccioni C."/>
            <person name="Rubini A."/>
            <person name="Sitrit Y."/>
            <person name="Splivallo R."/>
            <person name="Traeger S."/>
            <person name="Wang M."/>
            <person name="Zifcakova L."/>
            <person name="Wipf D."/>
            <person name="Zambonelli A."/>
            <person name="Paolocci F."/>
            <person name="Nowrousian M."/>
            <person name="Ottonello S."/>
            <person name="Baldrian P."/>
            <person name="Spatafora J.W."/>
            <person name="Henrissat B."/>
            <person name="Nagy L.G."/>
            <person name="Aury J.M."/>
            <person name="Wincker P."/>
            <person name="Grigoriev I.V."/>
            <person name="Bonfante P."/>
            <person name="Martin F.M."/>
        </authorList>
    </citation>
    <scope>NUCLEOTIDE SEQUENCE [LARGE SCALE GENOMIC DNA]</scope>
    <source>
        <strain evidence="12 13">RN42</strain>
    </source>
</reference>
<keyword evidence="8" id="KW-0663">Pyridoxal phosphate</keyword>
<comment type="pathway">
    <text evidence="3">Carbohydrate biosynthesis; gluconeogenesis.</text>
</comment>
<dbReference type="OrthoDB" id="7773036at2759"/>
<dbReference type="GO" id="GO:0004794">
    <property type="term" value="F:threonine deaminase activity"/>
    <property type="evidence" value="ECO:0007669"/>
    <property type="project" value="TreeGrafter"/>
</dbReference>
<keyword evidence="13" id="KW-1185">Reference proteome</keyword>
<dbReference type="InterPro" id="IPR050147">
    <property type="entry name" value="Ser/Thr_Dehydratase"/>
</dbReference>
<feature type="domain" description="Tryptophan synthase beta chain-like PALP" evidence="11">
    <location>
        <begin position="24"/>
        <end position="362"/>
    </location>
</feature>
<dbReference type="GO" id="GO:0005737">
    <property type="term" value="C:cytoplasm"/>
    <property type="evidence" value="ECO:0007669"/>
    <property type="project" value="UniProtKB-SubCell"/>
</dbReference>
<evidence type="ECO:0000313" key="12">
    <source>
        <dbReference type="EMBL" id="RPA85719.1"/>
    </source>
</evidence>
<keyword evidence="9" id="KW-0456">Lyase</keyword>
<sequence length="389" mass="41385">MVIEEPLTPAGKPMHSKTLPKPWIKTPLIYSPTLSLRAGFHVYLKMDLLQPSGSFKSRFVSPPPPSPTPPSFLRMTYLPTSSGIGNLVLHAHLRHPTDQLHFFSSSGGNAGLACIVAAATYGHPATVVCPVNTNPHMVAKLRAAGGHVVQHGESWMEADAEVRRLVAEANSVQTPGGTKGKGVYVPPFDHPEIWEGNRTMAEEVRGQLAEIGVGEPDAVVLSVGGGGMLVGMCRGLEMGRTMVVAVETRGADSLSASVERGEVVTLERITSIARTLGARRVAEEAFEWAVKKQEGGGVKCVVVGDEEAGMGSWRLAEEERIVVEASCGASAAAVYNGSVGRLLEGRGGGRLEDKVVVLVVCGGGDVNLAMLEDWRRNFGPLVPWMQESL</sequence>
<dbReference type="InterPro" id="IPR001926">
    <property type="entry name" value="TrpB-like_PALP"/>
</dbReference>
<dbReference type="PANTHER" id="PTHR48078">
    <property type="entry name" value="THREONINE DEHYDRATASE, MITOCHONDRIAL-RELATED"/>
    <property type="match status" value="1"/>
</dbReference>
<dbReference type="SUPFAM" id="SSF53686">
    <property type="entry name" value="Tryptophan synthase beta subunit-like PLP-dependent enzymes"/>
    <property type="match status" value="1"/>
</dbReference>
<dbReference type="STRING" id="1160509.A0A3N4IIP9"/>
<dbReference type="FunFam" id="3.40.50.1100:FF:000040">
    <property type="entry name" value="L-serine dehydratase, putative"/>
    <property type="match status" value="1"/>
</dbReference>
<accession>A0A3N4IIP9</accession>
<evidence type="ECO:0000256" key="10">
    <source>
        <dbReference type="ARBA" id="ARBA00049406"/>
    </source>
</evidence>
<evidence type="ECO:0000256" key="7">
    <source>
        <dbReference type="ARBA" id="ARBA00022490"/>
    </source>
</evidence>
<dbReference type="Proteomes" id="UP000275078">
    <property type="component" value="Unassembled WGS sequence"/>
</dbReference>
<organism evidence="12 13">
    <name type="scientific">Ascobolus immersus RN42</name>
    <dbReference type="NCBI Taxonomy" id="1160509"/>
    <lineage>
        <taxon>Eukaryota</taxon>
        <taxon>Fungi</taxon>
        <taxon>Dikarya</taxon>
        <taxon>Ascomycota</taxon>
        <taxon>Pezizomycotina</taxon>
        <taxon>Pezizomycetes</taxon>
        <taxon>Pezizales</taxon>
        <taxon>Ascobolaceae</taxon>
        <taxon>Ascobolus</taxon>
    </lineage>
</organism>
<comment type="catalytic activity">
    <reaction evidence="10">
        <text>L-serine = pyruvate + NH4(+)</text>
        <dbReference type="Rhea" id="RHEA:19169"/>
        <dbReference type="ChEBI" id="CHEBI:15361"/>
        <dbReference type="ChEBI" id="CHEBI:28938"/>
        <dbReference type="ChEBI" id="CHEBI:33384"/>
        <dbReference type="EC" id="4.3.1.17"/>
    </reaction>
</comment>
<evidence type="ECO:0000256" key="8">
    <source>
        <dbReference type="ARBA" id="ARBA00022898"/>
    </source>
</evidence>
<dbReference type="EMBL" id="ML119652">
    <property type="protein sequence ID" value="RPA85719.1"/>
    <property type="molecule type" value="Genomic_DNA"/>
</dbReference>
<evidence type="ECO:0000256" key="9">
    <source>
        <dbReference type="ARBA" id="ARBA00023239"/>
    </source>
</evidence>
<dbReference type="Gene3D" id="3.40.50.1100">
    <property type="match status" value="3"/>
</dbReference>
<dbReference type="GO" id="GO:0009097">
    <property type="term" value="P:isoleucine biosynthetic process"/>
    <property type="evidence" value="ECO:0007669"/>
    <property type="project" value="TreeGrafter"/>
</dbReference>
<evidence type="ECO:0000256" key="4">
    <source>
        <dbReference type="ARBA" id="ARBA00010869"/>
    </source>
</evidence>
<protein>
    <recommendedName>
        <fullName evidence="5">L-serine ammonia-lyase</fullName>
        <ecNumber evidence="5">4.3.1.17</ecNumber>
    </recommendedName>
</protein>
<evidence type="ECO:0000256" key="2">
    <source>
        <dbReference type="ARBA" id="ARBA00004496"/>
    </source>
</evidence>
<comment type="subcellular location">
    <subcellularLocation>
        <location evidence="2">Cytoplasm</location>
    </subcellularLocation>
</comment>
<comment type="cofactor">
    <cofactor evidence="1">
        <name>pyridoxal 5'-phosphate</name>
        <dbReference type="ChEBI" id="CHEBI:597326"/>
    </cofactor>
</comment>
<dbReference type="AlphaFoldDB" id="A0A3N4IIP9"/>
<evidence type="ECO:0000313" key="13">
    <source>
        <dbReference type="Proteomes" id="UP000275078"/>
    </source>
</evidence>
<name>A0A3N4IIP9_ASCIM</name>
<dbReference type="GO" id="GO:0006567">
    <property type="term" value="P:L-threonine catabolic process"/>
    <property type="evidence" value="ECO:0007669"/>
    <property type="project" value="TreeGrafter"/>
</dbReference>
<evidence type="ECO:0000256" key="1">
    <source>
        <dbReference type="ARBA" id="ARBA00001933"/>
    </source>
</evidence>
<dbReference type="Pfam" id="PF00291">
    <property type="entry name" value="PALP"/>
    <property type="match status" value="1"/>
</dbReference>
<keyword evidence="6" id="KW-0312">Gluconeogenesis</keyword>
<evidence type="ECO:0000256" key="3">
    <source>
        <dbReference type="ARBA" id="ARBA00004742"/>
    </source>
</evidence>
<evidence type="ECO:0000259" key="11">
    <source>
        <dbReference type="Pfam" id="PF00291"/>
    </source>
</evidence>
<gene>
    <name evidence="12" type="ORF">BJ508DRAFT_411718</name>
</gene>
<dbReference type="PANTHER" id="PTHR48078:SF2">
    <property type="entry name" value="CATABOLIC L-SERINE_THREONINE DEHYDRATASE"/>
    <property type="match status" value="1"/>
</dbReference>
<comment type="similarity">
    <text evidence="4">Belongs to the serine/threonine dehydratase family.</text>
</comment>
<dbReference type="GO" id="GO:0006565">
    <property type="term" value="P:L-serine catabolic process"/>
    <property type="evidence" value="ECO:0007669"/>
    <property type="project" value="TreeGrafter"/>
</dbReference>
<dbReference type="InterPro" id="IPR036052">
    <property type="entry name" value="TrpB-like_PALP_sf"/>
</dbReference>